<dbReference type="EMBL" id="CQAZ01000006">
    <property type="protein sequence ID" value="CNH32422.1"/>
    <property type="molecule type" value="Genomic_DNA"/>
</dbReference>
<name>A0A0T9NVY0_9GAMM</name>
<evidence type="ECO:0000259" key="8">
    <source>
        <dbReference type="Pfam" id="PF00465"/>
    </source>
</evidence>
<dbReference type="Pfam" id="PF00465">
    <property type="entry name" value="Fe-ADH"/>
    <property type="match status" value="1"/>
</dbReference>
<dbReference type="OrthoDB" id="5198708at2"/>
<evidence type="ECO:0000313" key="11">
    <source>
        <dbReference type="Proteomes" id="UP000044625"/>
    </source>
</evidence>
<dbReference type="EC" id="1.1.1.6" evidence="5"/>
<dbReference type="Proteomes" id="UP000044625">
    <property type="component" value="Unassembled WGS sequence"/>
</dbReference>
<reference evidence="9" key="3">
    <citation type="submission" date="2015-03" db="EMBL/GenBank/DDBJ databases">
        <authorList>
            <person name="Murphy D."/>
        </authorList>
    </citation>
    <scope>NUCLEOTIDE SEQUENCE [LARGE SCALE GENOMIC DNA]</scope>
    <source>
        <strain evidence="9">A125KOH2</strain>
    </source>
</reference>
<dbReference type="AlphaFoldDB" id="A0A0T9NVY0"/>
<accession>A0A0T9NVY0</accession>
<sequence length="160" mass="17420">MLKVIQSPSKYIQGANALQSIGEFANSQANNYFIIADDFVMKLAADTVGSSLHASGLKNHFSRFNGECSRQEIERLTQLVLQNSSMEEIETLLSFCQQLGLPMTLAEMGGTPDIECKIRAVAKASCAEGETIHNMPFDVTPDSVYAAIIVADRLGQAFLN</sequence>
<evidence type="ECO:0000256" key="1">
    <source>
        <dbReference type="ARBA" id="ARBA00022723"/>
    </source>
</evidence>
<comment type="catalytic activity">
    <reaction evidence="7">
        <text>glycerol + NAD(+) = dihydroxyacetone + NADH + H(+)</text>
        <dbReference type="Rhea" id="RHEA:13769"/>
        <dbReference type="ChEBI" id="CHEBI:15378"/>
        <dbReference type="ChEBI" id="CHEBI:16016"/>
        <dbReference type="ChEBI" id="CHEBI:17754"/>
        <dbReference type="ChEBI" id="CHEBI:57540"/>
        <dbReference type="ChEBI" id="CHEBI:57945"/>
        <dbReference type="EC" id="1.1.1.6"/>
    </reaction>
</comment>
<evidence type="ECO:0000313" key="12">
    <source>
        <dbReference type="Proteomes" id="UP000045840"/>
    </source>
</evidence>
<dbReference type="InterPro" id="IPR016205">
    <property type="entry name" value="Glycerol_DH"/>
</dbReference>
<dbReference type="GO" id="GO:0046872">
    <property type="term" value="F:metal ion binding"/>
    <property type="evidence" value="ECO:0007669"/>
    <property type="project" value="UniProtKB-KW"/>
</dbReference>
<keyword evidence="2 9" id="KW-0560">Oxidoreductase</keyword>
<keyword evidence="11" id="KW-1185">Reference proteome</keyword>
<dbReference type="PANTHER" id="PTHR43616">
    <property type="entry name" value="GLYCEROL DEHYDROGENASE"/>
    <property type="match status" value="1"/>
</dbReference>
<organism evidence="9 12">
    <name type="scientific">Yersinia pekkanenii</name>
    <dbReference type="NCBI Taxonomy" id="1288385"/>
    <lineage>
        <taxon>Bacteria</taxon>
        <taxon>Pseudomonadati</taxon>
        <taxon>Pseudomonadota</taxon>
        <taxon>Gammaproteobacteria</taxon>
        <taxon>Enterobacterales</taxon>
        <taxon>Yersiniaceae</taxon>
        <taxon>Yersinia</taxon>
    </lineage>
</organism>
<evidence type="ECO:0000256" key="6">
    <source>
        <dbReference type="ARBA" id="ARBA00040132"/>
    </source>
</evidence>
<proteinExistence type="predicted"/>
<evidence type="ECO:0000256" key="2">
    <source>
        <dbReference type="ARBA" id="ARBA00023002"/>
    </source>
</evidence>
<dbReference type="SUPFAM" id="SSF56796">
    <property type="entry name" value="Dehydroquinate synthase-like"/>
    <property type="match status" value="2"/>
</dbReference>
<reference evidence="12" key="2">
    <citation type="submission" date="2015-03" db="EMBL/GenBank/DDBJ databases">
        <authorList>
            <consortium name="Pathogen Informatics"/>
        </authorList>
    </citation>
    <scope>NUCLEOTIDE SEQUENCE [LARGE SCALE GENOMIC DNA]</scope>
    <source>
        <strain evidence="12">A125KOH2</strain>
    </source>
</reference>
<protein>
    <recommendedName>
        <fullName evidence="6">Glycerol dehydrogenase</fullName>
        <ecNumber evidence="5">1.1.1.6</ecNumber>
    </recommendedName>
</protein>
<dbReference type="PANTHER" id="PTHR43616:SF5">
    <property type="entry name" value="GLYCEROL DEHYDROGENASE 1"/>
    <property type="match status" value="1"/>
</dbReference>
<comment type="pathway">
    <text evidence="4">Polyol metabolism; glycerol fermentation; glycerone phosphate from glycerol (oxidative route): step 1/2.</text>
</comment>
<reference evidence="10 11" key="1">
    <citation type="submission" date="2015-03" db="EMBL/GenBank/DDBJ databases">
        <authorList>
            <consortium name="Pathogen Informatics"/>
            <person name="Murphy D."/>
        </authorList>
    </citation>
    <scope>NUCLEOTIDE SEQUENCE [LARGE SCALE GENOMIC DNA]</scope>
    <source>
        <strain evidence="10">Type strain: CIP110230</strain>
        <strain evidence="11">type strain: CIP110230</strain>
    </source>
</reference>
<evidence type="ECO:0000256" key="5">
    <source>
        <dbReference type="ARBA" id="ARBA00039147"/>
    </source>
</evidence>
<feature type="domain" description="Alcohol dehydrogenase iron-type/glycerol dehydrogenase GldA" evidence="8">
    <location>
        <begin position="8"/>
        <end position="82"/>
    </location>
</feature>
<dbReference type="InterPro" id="IPR001670">
    <property type="entry name" value="ADH_Fe/GldA"/>
</dbReference>
<evidence type="ECO:0000256" key="3">
    <source>
        <dbReference type="ARBA" id="ARBA00023027"/>
    </source>
</evidence>
<evidence type="ECO:0000313" key="10">
    <source>
        <dbReference type="EMBL" id="CRY62996.1"/>
    </source>
</evidence>
<evidence type="ECO:0000256" key="7">
    <source>
        <dbReference type="ARBA" id="ARBA00049006"/>
    </source>
</evidence>
<gene>
    <name evidence="9" type="primary">gldA_1</name>
    <name evidence="9" type="ORF">ERS008529_00946</name>
    <name evidence="10" type="ORF">ERS137968_00041</name>
</gene>
<keyword evidence="3" id="KW-0520">NAD</keyword>
<dbReference type="STRING" id="1288385.ERS137968_00041"/>
<dbReference type="GO" id="GO:0005829">
    <property type="term" value="C:cytosol"/>
    <property type="evidence" value="ECO:0007669"/>
    <property type="project" value="TreeGrafter"/>
</dbReference>
<dbReference type="RefSeq" id="WP_049610566.1">
    <property type="nucleotide sequence ID" value="NZ_CAWMMU010000001.1"/>
</dbReference>
<keyword evidence="1" id="KW-0479">Metal-binding</keyword>
<dbReference type="EMBL" id="CWJL01000001">
    <property type="protein sequence ID" value="CRY62996.1"/>
    <property type="molecule type" value="Genomic_DNA"/>
</dbReference>
<evidence type="ECO:0000256" key="4">
    <source>
        <dbReference type="ARBA" id="ARBA00037918"/>
    </source>
</evidence>
<dbReference type="GO" id="GO:0008888">
    <property type="term" value="F:glycerol dehydrogenase (NAD+) activity"/>
    <property type="evidence" value="ECO:0007669"/>
    <property type="project" value="UniProtKB-EC"/>
</dbReference>
<dbReference type="Gene3D" id="1.20.1090.10">
    <property type="entry name" value="Dehydroquinate synthase-like - alpha domain"/>
    <property type="match status" value="1"/>
</dbReference>
<evidence type="ECO:0000313" key="9">
    <source>
        <dbReference type="EMBL" id="CNH32422.1"/>
    </source>
</evidence>
<dbReference type="Proteomes" id="UP000045840">
    <property type="component" value="Unassembled WGS sequence"/>
</dbReference>